<dbReference type="Proteomes" id="UP001328107">
    <property type="component" value="Unassembled WGS sequence"/>
</dbReference>
<protein>
    <recommendedName>
        <fullName evidence="4">G protein-coupled receptor</fullName>
    </recommendedName>
</protein>
<sequence length="92" mass="10034">GIIMHWTRKSHRNRVLCYLLAAALLNSAVRHAPGQYNPSVHCSTIGFVAKKLEGLSAAFAISEGAVATSLQLTILHHFLETTPPILRPTCML</sequence>
<evidence type="ECO:0000313" key="2">
    <source>
        <dbReference type="EMBL" id="GMR35754.1"/>
    </source>
</evidence>
<evidence type="ECO:0008006" key="4">
    <source>
        <dbReference type="Google" id="ProtNLM"/>
    </source>
</evidence>
<feature type="non-terminal residue" evidence="2">
    <location>
        <position position="1"/>
    </location>
</feature>
<dbReference type="AlphaFoldDB" id="A0AAN4Z9D1"/>
<keyword evidence="1" id="KW-0732">Signal</keyword>
<proteinExistence type="predicted"/>
<keyword evidence="3" id="KW-1185">Reference proteome</keyword>
<dbReference type="EMBL" id="BTRK01000002">
    <property type="protein sequence ID" value="GMR35754.1"/>
    <property type="molecule type" value="Genomic_DNA"/>
</dbReference>
<feature type="chain" id="PRO_5043024177" description="G protein-coupled receptor" evidence="1">
    <location>
        <begin position="32"/>
        <end position="92"/>
    </location>
</feature>
<name>A0AAN4Z9D1_9BILA</name>
<organism evidence="2 3">
    <name type="scientific">Pristionchus mayeri</name>
    <dbReference type="NCBI Taxonomy" id="1317129"/>
    <lineage>
        <taxon>Eukaryota</taxon>
        <taxon>Metazoa</taxon>
        <taxon>Ecdysozoa</taxon>
        <taxon>Nematoda</taxon>
        <taxon>Chromadorea</taxon>
        <taxon>Rhabditida</taxon>
        <taxon>Rhabditina</taxon>
        <taxon>Diplogasteromorpha</taxon>
        <taxon>Diplogasteroidea</taxon>
        <taxon>Neodiplogasteridae</taxon>
        <taxon>Pristionchus</taxon>
    </lineage>
</organism>
<evidence type="ECO:0000256" key="1">
    <source>
        <dbReference type="SAM" id="SignalP"/>
    </source>
</evidence>
<reference evidence="3" key="1">
    <citation type="submission" date="2022-10" db="EMBL/GenBank/DDBJ databases">
        <title>Genome assembly of Pristionchus species.</title>
        <authorList>
            <person name="Yoshida K."/>
            <person name="Sommer R.J."/>
        </authorList>
    </citation>
    <scope>NUCLEOTIDE SEQUENCE [LARGE SCALE GENOMIC DNA]</scope>
    <source>
        <strain evidence="3">RS5460</strain>
    </source>
</reference>
<comment type="caution">
    <text evidence="2">The sequence shown here is derived from an EMBL/GenBank/DDBJ whole genome shotgun (WGS) entry which is preliminary data.</text>
</comment>
<feature type="signal peptide" evidence="1">
    <location>
        <begin position="1"/>
        <end position="31"/>
    </location>
</feature>
<feature type="non-terminal residue" evidence="2">
    <location>
        <position position="92"/>
    </location>
</feature>
<evidence type="ECO:0000313" key="3">
    <source>
        <dbReference type="Proteomes" id="UP001328107"/>
    </source>
</evidence>
<accession>A0AAN4Z9D1</accession>
<gene>
    <name evidence="2" type="ORF">PMAYCL1PPCAC_05949</name>
</gene>